<dbReference type="Pfam" id="PF00064">
    <property type="entry name" value="Neur"/>
    <property type="match status" value="1"/>
</dbReference>
<dbReference type="GO" id="GO:0005975">
    <property type="term" value="P:carbohydrate metabolic process"/>
    <property type="evidence" value="ECO:0007669"/>
    <property type="project" value="UniProtKB-UniRule"/>
</dbReference>
<keyword evidence="15 17" id="KW-0325">Glycoprotein</keyword>
<reference evidence="18" key="2">
    <citation type="submission" date="2013-05" db="EMBL/GenBank/DDBJ databases">
        <authorList>
            <consortium name="The NIAID Influenza Genome Sequencing Consortium"/>
        </authorList>
    </citation>
    <scope>NUCLEOTIDE SEQUENCE</scope>
    <source>
        <strain evidence="18">A/northern pintail/Interior Alaska/9BM11787R0/2009</strain>
    </source>
</reference>
<evidence type="ECO:0000256" key="13">
    <source>
        <dbReference type="ARBA" id="ARBA00023136"/>
    </source>
</evidence>
<evidence type="ECO:0000256" key="5">
    <source>
        <dbReference type="ARBA" id="ARBA00022692"/>
    </source>
</evidence>
<evidence type="ECO:0000256" key="11">
    <source>
        <dbReference type="ARBA" id="ARBA00022968"/>
    </source>
</evidence>
<comment type="similarity">
    <text evidence="17">Belongs to the glycosyl hydrolase 34 family.</text>
</comment>
<organism evidence="18">
    <name type="scientific">Influenza A virus</name>
    <name type="common">A/northern pintail/Interior Alaska/9BM11787R0/2009(H3N7)</name>
    <dbReference type="NCBI Taxonomy" id="1322640"/>
    <lineage>
        <taxon>Viruses</taxon>
        <taxon>Riboviria</taxon>
        <taxon>Orthornavirae</taxon>
        <taxon>Negarnaviricota</taxon>
        <taxon>Polyploviricotina</taxon>
        <taxon>Insthoviricetes</taxon>
        <taxon>Articulavirales</taxon>
        <taxon>Orthomyxoviridae</taxon>
        <taxon>Alphainfluenzavirus</taxon>
        <taxon>Alphainfluenzavirus influenzae</taxon>
        <taxon>Influenza A virus</taxon>
    </lineage>
</organism>
<evidence type="ECO:0000256" key="2">
    <source>
        <dbReference type="ARBA" id="ARBA00004597"/>
    </source>
</evidence>
<evidence type="ECO:0000256" key="12">
    <source>
        <dbReference type="ARBA" id="ARBA00022989"/>
    </source>
</evidence>
<keyword evidence="7 17" id="KW-0378">Hydrolase</keyword>
<gene>
    <name evidence="17 18" type="primary">NA</name>
</gene>
<proteinExistence type="inferred from homology"/>
<evidence type="ECO:0000256" key="1">
    <source>
        <dbReference type="ARBA" id="ARBA00001913"/>
    </source>
</evidence>
<dbReference type="InterPro" id="IPR001860">
    <property type="entry name" value="Glyco_hydro_34"/>
</dbReference>
<feature type="non-terminal residue" evidence="18">
    <location>
        <position position="106"/>
    </location>
</feature>
<dbReference type="GO" id="GO:0004308">
    <property type="term" value="F:exo-alpha-sialidase activity"/>
    <property type="evidence" value="ECO:0007669"/>
    <property type="project" value="UniProtKB-UniRule"/>
</dbReference>
<keyword evidence="14" id="KW-1015">Disulfide bond</keyword>
<comment type="PTM">
    <text evidence="17">N-glycosylated.</text>
</comment>
<evidence type="ECO:0000256" key="3">
    <source>
        <dbReference type="ARBA" id="ARBA00011881"/>
    </source>
</evidence>
<feature type="non-terminal residue" evidence="18">
    <location>
        <position position="1"/>
    </location>
</feature>
<keyword evidence="6 17" id="KW-0479">Metal-binding</keyword>
<comment type="subcellular location">
    <subcellularLocation>
        <location evidence="2">Host membrane</location>
        <topology evidence="2">Single-pass type II membrane protein</topology>
    </subcellularLocation>
    <subcellularLocation>
        <location evidence="17">Virion membrane</location>
    </subcellularLocation>
    <subcellularLocation>
        <location evidence="17">Host apical cell membrane</location>
        <topology evidence="17">Single-pass type II membrane protein</topology>
    </subcellularLocation>
</comment>
<dbReference type="GO" id="GO:0020002">
    <property type="term" value="C:host cell plasma membrane"/>
    <property type="evidence" value="ECO:0007669"/>
    <property type="project" value="UniProtKB-SubCell"/>
</dbReference>
<protein>
    <recommendedName>
        <fullName evidence="17">Neuraminidase</fullName>
        <ecNumber evidence="17">3.2.1.18</ecNumber>
    </recommendedName>
</protein>
<evidence type="ECO:0000256" key="17">
    <source>
        <dbReference type="RuleBase" id="RU361252"/>
    </source>
</evidence>
<evidence type="ECO:0000256" key="4">
    <source>
        <dbReference type="ARBA" id="ARBA00022511"/>
    </source>
</evidence>
<keyword evidence="8 17" id="KW-0106">Calcium</keyword>
<keyword evidence="9 17" id="KW-0946">Virion</keyword>
<comment type="catalytic activity">
    <reaction evidence="17">
        <text>Hydrolysis of alpha-(2-&gt;3)-, alpha-(2-&gt;6)-, alpha-(2-&gt;8)- glycosidic linkages of terminal sialic acid residues in oligosaccharides, glycoproteins, glycolipids, colominic acid and synthetic substrates.</text>
        <dbReference type="EC" id="3.2.1.18"/>
    </reaction>
</comment>
<evidence type="ECO:0000256" key="8">
    <source>
        <dbReference type="ARBA" id="ARBA00022837"/>
    </source>
</evidence>
<keyword evidence="11" id="KW-0735">Signal-anchor</keyword>
<evidence type="ECO:0000313" key="18">
    <source>
        <dbReference type="EMBL" id="AGL52542.1"/>
    </source>
</evidence>
<dbReference type="GO" id="GO:0016020">
    <property type="term" value="C:membrane"/>
    <property type="evidence" value="ECO:0007669"/>
    <property type="project" value="InterPro"/>
</dbReference>
<sequence length="106" mass="11797">NNTTLIENTYVNNTTVINKETGTAKPNYLMLNKSLCKVEGWVVVAKDNAIRFGEGEQIIVTREPYVSCDPLGCKMYALHQGTTIRNKHSNGTIHDRTAFRGLISTP</sequence>
<evidence type="ECO:0000256" key="10">
    <source>
        <dbReference type="ARBA" id="ARBA00022870"/>
    </source>
</evidence>
<evidence type="ECO:0000256" key="15">
    <source>
        <dbReference type="ARBA" id="ARBA00023180"/>
    </source>
</evidence>
<keyword evidence="13" id="KW-0472">Membrane</keyword>
<comment type="function">
    <text evidence="17">Catalyzes the removal of terminal sialic acid residues from viral and cellular glycoconjugates.</text>
</comment>
<accession>R4P5I5</accession>
<reference evidence="18" key="1">
    <citation type="submission" date="2013-05" db="EMBL/GenBank/DDBJ databases">
        <title>The NIAID Influenza Genome Sequencing Project.</title>
        <authorList>
            <person name="Wentworth D.E."/>
            <person name="Dugan V."/>
            <person name="Halpin R."/>
            <person name="Lin X."/>
            <person name="Bera J."/>
            <person name="Ghedin E."/>
            <person name="Fedorova N."/>
            <person name="Overton L."/>
            <person name="Tsitrin T."/>
            <person name="Stockwell T."/>
            <person name="Amedeo P."/>
            <person name="Bishop B."/>
            <person name="Chen H."/>
            <person name="Edworthy P."/>
            <person name="Gupta N."/>
            <person name="Katzel D."/>
            <person name="Li K."/>
            <person name="Schobel S."/>
            <person name="Shrivastava S."/>
            <person name="Thovarai V."/>
            <person name="Wang S."/>
            <person name="Runstadler J."/>
            <person name="Lindberg M."/>
            <person name="Huettmann F."/>
            <person name="Petrula M."/>
            <person name="Meixell B."/>
            <person name="Gingrich J.P."/>
            <person name="Gildehaus L.A."/>
            <person name="Vick L."/>
            <person name="Kokx K."/>
            <person name="Dillon D."/>
            <person name="Aldehoff F."/>
            <person name="Felker E.P."/>
            <person name="Marcotte R.W."/>
            <person name="Schmidt J.C."/>
            <person name="Moore J.R."/>
            <person name="Gerdes K.E."/>
            <person name="Bao Y."/>
            <person name="Sanders R."/>
            <person name="Dernovoy D."/>
            <person name="Kiryutin B."/>
            <person name="Lipman D.J."/>
            <person name="Tatusova T."/>
        </authorList>
    </citation>
    <scope>NUCLEOTIDE SEQUENCE</scope>
    <source>
        <strain evidence="18">A/northern pintail/Interior Alaska/9BM11787R0/2009</strain>
    </source>
</reference>
<evidence type="ECO:0000256" key="6">
    <source>
        <dbReference type="ARBA" id="ARBA00022723"/>
    </source>
</evidence>
<evidence type="ECO:0000256" key="9">
    <source>
        <dbReference type="ARBA" id="ARBA00022844"/>
    </source>
</evidence>
<keyword evidence="16 17" id="KW-0326">Glycosidase</keyword>
<evidence type="ECO:0000256" key="14">
    <source>
        <dbReference type="ARBA" id="ARBA00023157"/>
    </source>
</evidence>
<keyword evidence="4 17" id="KW-1032">Host cell membrane</keyword>
<keyword evidence="10 17" id="KW-1043">Host membrane</keyword>
<dbReference type="Gene3D" id="2.120.10.10">
    <property type="match status" value="1"/>
</dbReference>
<dbReference type="GO" id="GO:0055036">
    <property type="term" value="C:virion membrane"/>
    <property type="evidence" value="ECO:0007669"/>
    <property type="project" value="UniProtKB-SubCell"/>
</dbReference>
<keyword evidence="5" id="KW-0812">Transmembrane</keyword>
<comment type="cofactor">
    <cofactor evidence="1 17">
        <name>Ca(2+)</name>
        <dbReference type="ChEBI" id="CHEBI:29108"/>
    </cofactor>
</comment>
<evidence type="ECO:0000256" key="16">
    <source>
        <dbReference type="ARBA" id="ARBA00023295"/>
    </source>
</evidence>
<keyword evidence="12" id="KW-1133">Transmembrane helix</keyword>
<name>R4P5I5_9INFA</name>
<dbReference type="InterPro" id="IPR036278">
    <property type="entry name" value="Sialidase_sf"/>
</dbReference>
<dbReference type="EMBL" id="CY141443">
    <property type="protein sequence ID" value="AGL52542.1"/>
    <property type="molecule type" value="Viral_cRNA"/>
</dbReference>
<dbReference type="GO" id="GO:0046872">
    <property type="term" value="F:metal ion binding"/>
    <property type="evidence" value="ECO:0007669"/>
    <property type="project" value="UniProtKB-KW"/>
</dbReference>
<comment type="subunit">
    <text evidence="3 17">Homotetramer.</text>
</comment>
<evidence type="ECO:0000256" key="7">
    <source>
        <dbReference type="ARBA" id="ARBA00022801"/>
    </source>
</evidence>
<dbReference type="EC" id="3.2.1.18" evidence="17"/>
<dbReference type="SUPFAM" id="SSF50939">
    <property type="entry name" value="Sialidases"/>
    <property type="match status" value="1"/>
</dbReference>